<gene>
    <name evidence="7" type="ORF">FYJ85_17765</name>
</gene>
<keyword evidence="1" id="KW-0004">4Fe-4S</keyword>
<dbReference type="InterPro" id="IPR036188">
    <property type="entry name" value="FAD/NAD-bd_sf"/>
</dbReference>
<evidence type="ECO:0000313" key="7">
    <source>
        <dbReference type="EMBL" id="MST98886.1"/>
    </source>
</evidence>
<dbReference type="PANTHER" id="PTHR43498">
    <property type="entry name" value="FERREDOXIN:COB-COM HETERODISULFIDE REDUCTASE SUBUNIT A"/>
    <property type="match status" value="1"/>
</dbReference>
<evidence type="ECO:0000256" key="4">
    <source>
        <dbReference type="ARBA" id="ARBA00023004"/>
    </source>
</evidence>
<keyword evidence="5" id="KW-0411">Iron-sulfur</keyword>
<keyword evidence="4" id="KW-0408">Iron</keyword>
<protein>
    <submittedName>
        <fullName evidence="7">FAD-dependent oxidoreductase</fullName>
    </submittedName>
</protein>
<sequence>MRNDFTKRYDVVVAGGGVAGVAAALAAARRGAKTALIEKTVLWGGLATAGIIFIYLPLCDGNGTQVTFGISEELLKTGLKYGPGEIPPGWSSGRNLAEEKRYRVVFSPASMVLGIDELLQASGCDLWLDTQLIDAETAGDRVTAVRVANKSGIGRLEAAVFVDASGDADVAFFAGADCPVAANALASWTLEYSKQESGAVLAPGIRASIVGGSTDPDFTEPGVSGRMVSDFVMAGRERYRRQLAEAYASGAADRFGRFPLKLPAMPDLRHTRRIDGAFTLQPGMEWRAFEDSVGVCADWRCCGKVWELPYRSLLPKTLSNVLAAGRCISSEGDAWEVTRVIPVAALTGEAAGAAAALAAERRTTAAELPYAEVQQAMRKAGNPTRIAELYP</sequence>
<keyword evidence="8" id="KW-1185">Reference proteome</keyword>
<organism evidence="7 8">
    <name type="scientific">Victivallis lenta</name>
    <dbReference type="NCBI Taxonomy" id="2606640"/>
    <lineage>
        <taxon>Bacteria</taxon>
        <taxon>Pseudomonadati</taxon>
        <taxon>Lentisphaerota</taxon>
        <taxon>Lentisphaeria</taxon>
        <taxon>Victivallales</taxon>
        <taxon>Victivallaceae</taxon>
        <taxon>Victivallis</taxon>
    </lineage>
</organism>
<evidence type="ECO:0000256" key="2">
    <source>
        <dbReference type="ARBA" id="ARBA00022723"/>
    </source>
</evidence>
<evidence type="ECO:0000256" key="3">
    <source>
        <dbReference type="ARBA" id="ARBA00023002"/>
    </source>
</evidence>
<proteinExistence type="predicted"/>
<dbReference type="PANTHER" id="PTHR43498:SF1">
    <property type="entry name" value="COB--COM HETERODISULFIDE REDUCTASE IRON-SULFUR SUBUNIT A"/>
    <property type="match status" value="1"/>
</dbReference>
<feature type="transmembrane region" description="Helical" evidence="6">
    <location>
        <begin position="40"/>
        <end position="58"/>
    </location>
</feature>
<dbReference type="SUPFAM" id="SSF51905">
    <property type="entry name" value="FAD/NAD(P)-binding domain"/>
    <property type="match status" value="1"/>
</dbReference>
<dbReference type="Gene3D" id="3.50.50.60">
    <property type="entry name" value="FAD/NAD(P)-binding domain"/>
    <property type="match status" value="1"/>
</dbReference>
<feature type="transmembrane region" description="Helical" evidence="6">
    <location>
        <begin position="12"/>
        <end position="28"/>
    </location>
</feature>
<keyword evidence="6" id="KW-0472">Membrane</keyword>
<dbReference type="Pfam" id="PF12831">
    <property type="entry name" value="FAD_oxidored"/>
    <property type="match status" value="2"/>
</dbReference>
<dbReference type="EMBL" id="VUNS01000025">
    <property type="protein sequence ID" value="MST98886.1"/>
    <property type="molecule type" value="Genomic_DNA"/>
</dbReference>
<dbReference type="Proteomes" id="UP000435649">
    <property type="component" value="Unassembled WGS sequence"/>
</dbReference>
<accession>A0A844G698</accession>
<dbReference type="AlphaFoldDB" id="A0A844G698"/>
<evidence type="ECO:0000256" key="6">
    <source>
        <dbReference type="SAM" id="Phobius"/>
    </source>
</evidence>
<comment type="caution">
    <text evidence="7">The sequence shown here is derived from an EMBL/GenBank/DDBJ whole genome shotgun (WGS) entry which is preliminary data.</text>
</comment>
<keyword evidence="3" id="KW-0560">Oxidoreductase</keyword>
<evidence type="ECO:0000313" key="8">
    <source>
        <dbReference type="Proteomes" id="UP000435649"/>
    </source>
</evidence>
<dbReference type="GO" id="GO:0051539">
    <property type="term" value="F:4 iron, 4 sulfur cluster binding"/>
    <property type="evidence" value="ECO:0007669"/>
    <property type="project" value="UniProtKB-KW"/>
</dbReference>
<dbReference type="RefSeq" id="WP_154419922.1">
    <property type="nucleotide sequence ID" value="NZ_VUNS01000025.1"/>
</dbReference>
<dbReference type="GO" id="GO:0046872">
    <property type="term" value="F:metal ion binding"/>
    <property type="evidence" value="ECO:0007669"/>
    <property type="project" value="UniProtKB-KW"/>
</dbReference>
<dbReference type="GO" id="GO:0016491">
    <property type="term" value="F:oxidoreductase activity"/>
    <property type="evidence" value="ECO:0007669"/>
    <property type="project" value="UniProtKB-KW"/>
</dbReference>
<keyword evidence="2" id="KW-0479">Metal-binding</keyword>
<dbReference type="InterPro" id="IPR039650">
    <property type="entry name" value="HdrA-like"/>
</dbReference>
<evidence type="ECO:0000256" key="1">
    <source>
        <dbReference type="ARBA" id="ARBA00022485"/>
    </source>
</evidence>
<name>A0A844G698_9BACT</name>
<keyword evidence="6" id="KW-0812">Transmembrane</keyword>
<evidence type="ECO:0000256" key="5">
    <source>
        <dbReference type="ARBA" id="ARBA00023014"/>
    </source>
</evidence>
<reference evidence="7 8" key="1">
    <citation type="submission" date="2019-08" db="EMBL/GenBank/DDBJ databases">
        <title>In-depth cultivation of the pig gut microbiome towards novel bacterial diversity and tailored functional studies.</title>
        <authorList>
            <person name="Wylensek D."/>
            <person name="Hitch T.C.A."/>
            <person name="Clavel T."/>
        </authorList>
    </citation>
    <scope>NUCLEOTIDE SEQUENCE [LARGE SCALE GENOMIC DNA]</scope>
    <source>
        <strain evidence="7 8">BBE-744-WT-12</strain>
    </source>
</reference>
<keyword evidence="6" id="KW-1133">Transmembrane helix</keyword>